<organism evidence="1">
    <name type="scientific">Capitella teleta</name>
    <name type="common">Polychaete worm</name>
    <dbReference type="NCBI Taxonomy" id="283909"/>
    <lineage>
        <taxon>Eukaryota</taxon>
        <taxon>Metazoa</taxon>
        <taxon>Spiralia</taxon>
        <taxon>Lophotrochozoa</taxon>
        <taxon>Annelida</taxon>
        <taxon>Polychaeta</taxon>
        <taxon>Sedentaria</taxon>
        <taxon>Scolecida</taxon>
        <taxon>Capitellidae</taxon>
        <taxon>Capitella</taxon>
    </lineage>
</organism>
<evidence type="ECO:0000313" key="3">
    <source>
        <dbReference type="Proteomes" id="UP000014760"/>
    </source>
</evidence>
<dbReference type="GO" id="GO:0006914">
    <property type="term" value="P:autophagy"/>
    <property type="evidence" value="ECO:0007669"/>
    <property type="project" value="TreeGrafter"/>
</dbReference>
<dbReference type="SMR" id="N1PB17"/>
<dbReference type="PANTHER" id="PTHR31855">
    <property type="entry name" value="GUANINE NUCLEOTIDE EXCHANGE C9ORF72"/>
    <property type="match status" value="1"/>
</dbReference>
<reference evidence="1 3" key="2">
    <citation type="journal article" date="2013" name="Nature">
        <title>Insights into bilaterian evolution from three spiralian genomes.</title>
        <authorList>
            <person name="Simakov O."/>
            <person name="Marletaz F."/>
            <person name="Cho S.J."/>
            <person name="Edsinger-Gonzales E."/>
            <person name="Havlak P."/>
            <person name="Hellsten U."/>
            <person name="Kuo D.H."/>
            <person name="Larsson T."/>
            <person name="Lv J."/>
            <person name="Arendt D."/>
            <person name="Savage R."/>
            <person name="Osoegawa K."/>
            <person name="de Jong P."/>
            <person name="Grimwood J."/>
            <person name="Chapman J.A."/>
            <person name="Shapiro H."/>
            <person name="Aerts A."/>
            <person name="Otillar R.P."/>
            <person name="Terry A.Y."/>
            <person name="Boore J.L."/>
            <person name="Grigoriev I.V."/>
            <person name="Lindberg D.R."/>
            <person name="Seaver E.C."/>
            <person name="Weisblat D.A."/>
            <person name="Putnam N.H."/>
            <person name="Rokhsar D.S."/>
        </authorList>
    </citation>
    <scope>NUCLEOTIDE SEQUENCE</scope>
    <source>
        <strain evidence="1 3">I ESC-2004</strain>
    </source>
</reference>
<evidence type="ECO:0000313" key="2">
    <source>
        <dbReference type="EnsemblMetazoa" id="CapteP180194"/>
    </source>
</evidence>
<sequence>MATASPNPSPTALSVPSSSLGAVVLTESATNHEYPVHVINDSPNSLVARIVLCYWDNIMGPCVRHLWNSEAQGMHVPQSALDYIATHTLSGEITRDEDDPTIDFRFFLIRESNLIVTSFVFGAIGGNESVVHSLSIVVRQEHRQRCLELQALMSSWMLRGIHHLRVYLEKETGDTSMDRFTPYLMQFIQMLTSLNESGLPGRISDCDIDTAFNPDCGCQFDGHFLCRAISSHLISARCSVVVGDNPNKVNKMIATLGLFLDSAERQCSRFVLYGNKSCPYSPDLFLQGFLQSASGELNTSLKDVHLSQRPTTLIDLTTQEVKFSCQPHQHLALQYRAVKRKLNELWTGRADNTFPFRSIGAKIILESHFYLLPFFSEMFHTFDEPETLVTNLFEEWKLLPPNIKQHEAYISQFISGLDRKAMTLIRFVECETNCGQNPLKISVKKLRQDLSLKVPGDFSIVLATAEKLKPGIFHFVTKGNNIDPAEFLDSF</sequence>
<reference evidence="3" key="1">
    <citation type="submission" date="2012-12" db="EMBL/GenBank/DDBJ databases">
        <authorList>
            <person name="Hellsten U."/>
            <person name="Grimwood J."/>
            <person name="Chapman J.A."/>
            <person name="Shapiro H."/>
            <person name="Aerts A."/>
            <person name="Otillar R.P."/>
            <person name="Terry A.Y."/>
            <person name="Boore J.L."/>
            <person name="Simakov O."/>
            <person name="Marletaz F."/>
            <person name="Cho S.-J."/>
            <person name="Edsinger-Gonzales E."/>
            <person name="Havlak P."/>
            <person name="Kuo D.-H."/>
            <person name="Larsson T."/>
            <person name="Lv J."/>
            <person name="Arendt D."/>
            <person name="Savage R."/>
            <person name="Osoegawa K."/>
            <person name="de Jong P."/>
            <person name="Lindberg D.R."/>
            <person name="Seaver E.C."/>
            <person name="Weisblat D.A."/>
            <person name="Putnam N.H."/>
            <person name="Grigoriev I.V."/>
            <person name="Rokhsar D.S."/>
        </authorList>
    </citation>
    <scope>NUCLEOTIDE SEQUENCE</scope>
    <source>
        <strain evidence="3">I ESC-2004</strain>
    </source>
</reference>
<keyword evidence="3" id="KW-1185">Reference proteome</keyword>
<dbReference type="PROSITE" id="PS51835">
    <property type="entry name" value="DENN_C9ORF72"/>
    <property type="match status" value="1"/>
</dbReference>
<protein>
    <submittedName>
        <fullName evidence="1 2">Uncharacterized protein</fullName>
    </submittedName>
</protein>
<dbReference type="GO" id="GO:0005776">
    <property type="term" value="C:autophagosome"/>
    <property type="evidence" value="ECO:0007669"/>
    <property type="project" value="TreeGrafter"/>
</dbReference>
<dbReference type="OMA" id="QPFYTSV"/>
<gene>
    <name evidence="1" type="ORF">CAPTEDRAFT_180194</name>
</gene>
<dbReference type="OrthoDB" id="10252077at2759"/>
<dbReference type="EnsemblMetazoa" id="CapteT180194">
    <property type="protein sequence ID" value="CapteP180194"/>
    <property type="gene ID" value="CapteG180194"/>
</dbReference>
<proteinExistence type="predicted"/>
<dbReference type="HOGENOM" id="CLU_047573_0_0_1"/>
<dbReference type="EMBL" id="KB291798">
    <property type="protein sequence ID" value="ELU18883.1"/>
    <property type="molecule type" value="Genomic_DNA"/>
</dbReference>
<name>N1PB17_CAPTE</name>
<accession>N1PB17</accession>
<dbReference type="AlphaFoldDB" id="N1PB17"/>
<dbReference type="GO" id="GO:0005085">
    <property type="term" value="F:guanyl-nucleotide exchange factor activity"/>
    <property type="evidence" value="ECO:0007669"/>
    <property type="project" value="InterPro"/>
</dbReference>
<dbReference type="Proteomes" id="UP000014760">
    <property type="component" value="Unassembled WGS sequence"/>
</dbReference>
<dbReference type="GO" id="GO:0006897">
    <property type="term" value="P:endocytosis"/>
    <property type="evidence" value="ECO:0007669"/>
    <property type="project" value="TreeGrafter"/>
</dbReference>
<reference evidence="2" key="3">
    <citation type="submission" date="2015-06" db="UniProtKB">
        <authorList>
            <consortium name="EnsemblMetazoa"/>
        </authorList>
    </citation>
    <scope>IDENTIFICATION</scope>
</reference>
<dbReference type="EMBL" id="AMQN01000049">
    <property type="status" value="NOT_ANNOTATED_CDS"/>
    <property type="molecule type" value="Genomic_DNA"/>
</dbReference>
<evidence type="ECO:0000313" key="1">
    <source>
        <dbReference type="EMBL" id="ELU18883.1"/>
    </source>
</evidence>
<dbReference type="InterPro" id="IPR027819">
    <property type="entry name" value="C9orf72"/>
</dbReference>
<dbReference type="PANTHER" id="PTHR31855:SF2">
    <property type="entry name" value="GUANINE NUCLEOTIDE EXCHANGE FACTOR C9ORF72"/>
    <property type="match status" value="1"/>
</dbReference>
<dbReference type="GO" id="GO:0005768">
    <property type="term" value="C:endosome"/>
    <property type="evidence" value="ECO:0007669"/>
    <property type="project" value="TreeGrafter"/>
</dbReference>
<dbReference type="Pfam" id="PF15019">
    <property type="entry name" value="C9orf72-like"/>
    <property type="match status" value="1"/>
</dbReference>
<dbReference type="STRING" id="283909.N1PB17"/>